<keyword evidence="5 9" id="KW-1133">Transmembrane helix</keyword>
<comment type="similarity">
    <text evidence="2">Belongs to the major facilitator superfamily. Sugar transporter (TC 2.A.1.1) family.</text>
</comment>
<dbReference type="PANTHER" id="PTHR48023">
    <property type="entry name" value="D-XYLOSE-PROTON SYMPORTER-LIKE 2"/>
    <property type="match status" value="1"/>
</dbReference>
<evidence type="ECO:0000256" key="7">
    <source>
        <dbReference type="PROSITE-ProRule" id="PRU00047"/>
    </source>
</evidence>
<sequence length="749" mass="86221">MPCEASTPVKESYTTRFQRQSSNPKPHNKEPYIPRFRHRQEVHMAGGLENLWPKWKTESIPVYDGQESYARNKNLPTYLDGYTNTAKMAEVPMNSVGIKLDIDRVDNIKKALDTWKHSMELCFALHNVWTVEECHAYAELSLVGGVKVFITDLFKAIDDESKALKTQYLEKYEEQRNVDGYVWLIHREYIGQIGQLSREKEQEVARIKLCKLQLCNLRFLKEYSNSFRYLYHLCGDRGNDLKNEYFRKIPHIGHTLKIGYQSYEGFDRARDNTIGERIQYVTDRLKYMKEAFDDQKTASKASKNLSLGKKKDKKFLKKRFFKKNDSKKKRVPNYRKDNSKKTFGKKCWTCGKEGHFAPQCPDKDKQANIVECMLAEADRQDLDVIYPFELTSFLEDDSEVSKSVYSVTEAIDSEEESETETDSGNSSKSYEVNMFQQTQTFKGKAPLEETMKLDFHDFENQKCWYAGTQGFLDKVKPGLYWQLDLKWSNQLVQCDRCRGTTTVIVWAHWLADDFRDFSFTASRARTKYSGAHKFCLKCAGDIFIFPATGVFSFNNFLFFIIFPDVSEVTTLLGAGGIFVLFGVIAILSLIFIYFIVPETKGLSLEEIEAKILLVLCYRLTLLSLAALASVPYYFDCRLKVLAQSFFIYVHRRAEDQKEAMRNGLITMEDVEMAVAEALFLGEPPYLNRASKFTNESSTLLSPADRGRVAAIAISESNPGEEAGSSHRMRAGELKREQARMLSMTYFVVA</sequence>
<evidence type="ECO:0000259" key="10">
    <source>
        <dbReference type="PROSITE" id="PS50158"/>
    </source>
</evidence>
<evidence type="ECO:0000256" key="9">
    <source>
        <dbReference type="SAM" id="Phobius"/>
    </source>
</evidence>
<feature type="transmembrane region" description="Helical" evidence="9">
    <location>
        <begin position="574"/>
        <end position="596"/>
    </location>
</feature>
<proteinExistence type="inferred from homology"/>
<dbReference type="PANTHER" id="PTHR48023:SF4">
    <property type="entry name" value="D-XYLOSE-PROTON SYMPORTER-LIKE 2"/>
    <property type="match status" value="1"/>
</dbReference>
<dbReference type="InterPro" id="IPR036875">
    <property type="entry name" value="Znf_CCHC_sf"/>
</dbReference>
<dbReference type="GO" id="GO:0022857">
    <property type="term" value="F:transmembrane transporter activity"/>
    <property type="evidence" value="ECO:0007669"/>
    <property type="project" value="InterPro"/>
</dbReference>
<evidence type="ECO:0000256" key="2">
    <source>
        <dbReference type="ARBA" id="ARBA00010992"/>
    </source>
</evidence>
<name>A0A834YH81_TETSI</name>
<dbReference type="AlphaFoldDB" id="A0A834YH81"/>
<dbReference type="Pfam" id="PF00083">
    <property type="entry name" value="Sugar_tr"/>
    <property type="match status" value="1"/>
</dbReference>
<dbReference type="SMART" id="SM00343">
    <property type="entry name" value="ZnF_C2HC"/>
    <property type="match status" value="1"/>
</dbReference>
<dbReference type="GO" id="GO:0003676">
    <property type="term" value="F:nucleic acid binding"/>
    <property type="evidence" value="ECO:0007669"/>
    <property type="project" value="InterPro"/>
</dbReference>
<comment type="subcellular location">
    <subcellularLocation>
        <location evidence="1">Membrane</location>
    </subcellularLocation>
</comment>
<feature type="compositionally biased region" description="Polar residues" evidence="8">
    <location>
        <begin position="12"/>
        <end position="25"/>
    </location>
</feature>
<dbReference type="InterPro" id="IPR036259">
    <property type="entry name" value="MFS_trans_sf"/>
</dbReference>
<keyword evidence="6 9" id="KW-0472">Membrane</keyword>
<protein>
    <recommendedName>
        <fullName evidence="10">CCHC-type domain-containing protein</fullName>
    </recommendedName>
</protein>
<feature type="region of interest" description="Disordered" evidence="8">
    <location>
        <begin position="1"/>
        <end position="32"/>
    </location>
</feature>
<keyword evidence="3" id="KW-0813">Transport</keyword>
<dbReference type="PROSITE" id="PS50158">
    <property type="entry name" value="ZF_CCHC"/>
    <property type="match status" value="1"/>
</dbReference>
<reference evidence="11 12" key="1">
    <citation type="submission" date="2020-04" db="EMBL/GenBank/DDBJ databases">
        <title>Plant Genome Project.</title>
        <authorList>
            <person name="Zhang R.-G."/>
        </authorList>
    </citation>
    <scope>NUCLEOTIDE SEQUENCE [LARGE SCALE GENOMIC DNA]</scope>
    <source>
        <strain evidence="11">YNK0</strain>
        <tissue evidence="11">Leaf</tissue>
    </source>
</reference>
<dbReference type="GO" id="GO:0016020">
    <property type="term" value="C:membrane"/>
    <property type="evidence" value="ECO:0007669"/>
    <property type="project" value="UniProtKB-SubCell"/>
</dbReference>
<dbReference type="Pfam" id="PF00098">
    <property type="entry name" value="zf-CCHC"/>
    <property type="match status" value="1"/>
</dbReference>
<evidence type="ECO:0000313" key="11">
    <source>
        <dbReference type="EMBL" id="KAF8379005.1"/>
    </source>
</evidence>
<evidence type="ECO:0000256" key="3">
    <source>
        <dbReference type="ARBA" id="ARBA00022448"/>
    </source>
</evidence>
<dbReference type="GO" id="GO:0008270">
    <property type="term" value="F:zinc ion binding"/>
    <property type="evidence" value="ECO:0007669"/>
    <property type="project" value="UniProtKB-KW"/>
</dbReference>
<evidence type="ECO:0000256" key="1">
    <source>
        <dbReference type="ARBA" id="ARBA00004370"/>
    </source>
</evidence>
<dbReference type="InterPro" id="IPR001878">
    <property type="entry name" value="Znf_CCHC"/>
</dbReference>
<evidence type="ECO:0000256" key="8">
    <source>
        <dbReference type="SAM" id="MobiDB-lite"/>
    </source>
</evidence>
<dbReference type="SUPFAM" id="SSF103473">
    <property type="entry name" value="MFS general substrate transporter"/>
    <property type="match status" value="1"/>
</dbReference>
<dbReference type="InterPro" id="IPR005828">
    <property type="entry name" value="MFS_sugar_transport-like"/>
</dbReference>
<dbReference type="EMBL" id="JABCRI010000022">
    <property type="protein sequence ID" value="KAF8379005.1"/>
    <property type="molecule type" value="Genomic_DNA"/>
</dbReference>
<keyword evidence="7" id="KW-0862">Zinc</keyword>
<evidence type="ECO:0000313" key="12">
    <source>
        <dbReference type="Proteomes" id="UP000655225"/>
    </source>
</evidence>
<keyword evidence="7" id="KW-0479">Metal-binding</keyword>
<dbReference type="Gene3D" id="4.10.60.10">
    <property type="entry name" value="Zinc finger, CCHC-type"/>
    <property type="match status" value="1"/>
</dbReference>
<dbReference type="Proteomes" id="UP000655225">
    <property type="component" value="Unassembled WGS sequence"/>
</dbReference>
<evidence type="ECO:0000256" key="4">
    <source>
        <dbReference type="ARBA" id="ARBA00022692"/>
    </source>
</evidence>
<organism evidence="11 12">
    <name type="scientific">Tetracentron sinense</name>
    <name type="common">Spur-leaf</name>
    <dbReference type="NCBI Taxonomy" id="13715"/>
    <lineage>
        <taxon>Eukaryota</taxon>
        <taxon>Viridiplantae</taxon>
        <taxon>Streptophyta</taxon>
        <taxon>Embryophyta</taxon>
        <taxon>Tracheophyta</taxon>
        <taxon>Spermatophyta</taxon>
        <taxon>Magnoliopsida</taxon>
        <taxon>Trochodendrales</taxon>
        <taxon>Trochodendraceae</taxon>
        <taxon>Tetracentron</taxon>
    </lineage>
</organism>
<dbReference type="SUPFAM" id="SSF57756">
    <property type="entry name" value="Retrovirus zinc finger-like domains"/>
    <property type="match status" value="1"/>
</dbReference>
<evidence type="ECO:0000256" key="5">
    <source>
        <dbReference type="ARBA" id="ARBA00022989"/>
    </source>
</evidence>
<comment type="caution">
    <text evidence="11">The sequence shown here is derived from an EMBL/GenBank/DDBJ whole genome shotgun (WGS) entry which is preliminary data.</text>
</comment>
<keyword evidence="4 9" id="KW-0812">Transmembrane</keyword>
<keyword evidence="12" id="KW-1185">Reference proteome</keyword>
<accession>A0A834YH81</accession>
<dbReference type="InterPro" id="IPR050820">
    <property type="entry name" value="MFS_Sugar_Transporter"/>
</dbReference>
<feature type="transmembrane region" description="Helical" evidence="9">
    <location>
        <begin position="611"/>
        <end position="634"/>
    </location>
</feature>
<gene>
    <name evidence="11" type="ORF">HHK36_028432</name>
</gene>
<keyword evidence="7" id="KW-0863">Zinc-finger</keyword>
<dbReference type="GO" id="GO:1904659">
    <property type="term" value="P:D-glucose transmembrane transport"/>
    <property type="evidence" value="ECO:0007669"/>
    <property type="project" value="TreeGrafter"/>
</dbReference>
<feature type="domain" description="CCHC-type" evidence="10">
    <location>
        <begin position="346"/>
        <end position="362"/>
    </location>
</feature>
<evidence type="ECO:0000256" key="6">
    <source>
        <dbReference type="ARBA" id="ARBA00023136"/>
    </source>
</evidence>
<dbReference type="Gene3D" id="1.20.1250.20">
    <property type="entry name" value="MFS general substrate transporter like domains"/>
    <property type="match status" value="1"/>
</dbReference>
<feature type="transmembrane region" description="Helical" evidence="9">
    <location>
        <begin position="542"/>
        <end position="562"/>
    </location>
</feature>